<dbReference type="KEGG" id="rmm:ROSMUCSMR3_01011"/>
<keyword evidence="3" id="KW-1185">Reference proteome</keyword>
<gene>
    <name evidence="2" type="ORF">ROSMUCSMR3_01011</name>
</gene>
<evidence type="ECO:0000313" key="3">
    <source>
        <dbReference type="Proteomes" id="UP000192273"/>
    </source>
</evidence>
<reference evidence="2 3" key="1">
    <citation type="submission" date="2017-03" db="EMBL/GenBank/DDBJ databases">
        <title>Genome Sequence of Roseovarius mucosus strain SMR3 Isolated from a culture of the Diatom Skeletonema marinoi.</title>
        <authorList>
            <person name="Topel M."/>
            <person name="Pinder M."/>
            <person name="Johansson O.N."/>
            <person name="Kourtchenko O."/>
            <person name="Godhe A."/>
            <person name="Clarke A.K."/>
        </authorList>
    </citation>
    <scope>NUCLEOTIDE SEQUENCE [LARGE SCALE GENOMIC DNA]</scope>
    <source>
        <strain evidence="2 3">SMR3</strain>
    </source>
</reference>
<evidence type="ECO:0000313" key="2">
    <source>
        <dbReference type="EMBL" id="ARE82506.1"/>
    </source>
</evidence>
<evidence type="ECO:0000256" key="1">
    <source>
        <dbReference type="SAM" id="MobiDB-lite"/>
    </source>
</evidence>
<dbReference type="AlphaFoldDB" id="A0A1V0RLC6"/>
<dbReference type="EMBL" id="CP020474">
    <property type="protein sequence ID" value="ARE82506.1"/>
    <property type="molecule type" value="Genomic_DNA"/>
</dbReference>
<dbReference type="Proteomes" id="UP000192273">
    <property type="component" value="Chromosome"/>
</dbReference>
<sequence>MADLDHSHATTGGPRQIADSPTGQGLTGCTIVTAPISGDMPLARFLSTNAAGVPNGFY</sequence>
<accession>A0A1V0RLC6</accession>
<name>A0A1V0RLC6_9RHOB</name>
<protein>
    <submittedName>
        <fullName evidence="2">Uncharacterized protein</fullName>
    </submittedName>
</protein>
<dbReference type="RefSeq" id="WP_157667266.1">
    <property type="nucleotide sequence ID" value="NZ_CP020474.1"/>
</dbReference>
<proteinExistence type="predicted"/>
<feature type="region of interest" description="Disordered" evidence="1">
    <location>
        <begin position="1"/>
        <end position="24"/>
    </location>
</feature>
<organism evidence="2 3">
    <name type="scientific">Roseovarius mucosus</name>
    <dbReference type="NCBI Taxonomy" id="215743"/>
    <lineage>
        <taxon>Bacteria</taxon>
        <taxon>Pseudomonadati</taxon>
        <taxon>Pseudomonadota</taxon>
        <taxon>Alphaproteobacteria</taxon>
        <taxon>Rhodobacterales</taxon>
        <taxon>Roseobacteraceae</taxon>
        <taxon>Roseovarius</taxon>
    </lineage>
</organism>